<dbReference type="EMBL" id="DAKRPA010000204">
    <property type="protein sequence ID" value="DAZ95433.1"/>
    <property type="molecule type" value="Genomic_DNA"/>
</dbReference>
<dbReference type="AlphaFoldDB" id="A0AAV2YNS7"/>
<feature type="compositionally biased region" description="Low complexity" evidence="1">
    <location>
        <begin position="196"/>
        <end position="206"/>
    </location>
</feature>
<proteinExistence type="predicted"/>
<dbReference type="Proteomes" id="UP001146120">
    <property type="component" value="Unassembled WGS sequence"/>
</dbReference>
<feature type="compositionally biased region" description="Basic and acidic residues" evidence="1">
    <location>
        <begin position="165"/>
        <end position="175"/>
    </location>
</feature>
<comment type="caution">
    <text evidence="2">The sequence shown here is derived from an EMBL/GenBank/DDBJ whole genome shotgun (WGS) entry which is preliminary data.</text>
</comment>
<feature type="compositionally biased region" description="Polar residues" evidence="1">
    <location>
        <begin position="126"/>
        <end position="136"/>
    </location>
</feature>
<feature type="region of interest" description="Disordered" evidence="1">
    <location>
        <begin position="125"/>
        <end position="206"/>
    </location>
</feature>
<gene>
    <name evidence="2" type="ORF">N0F65_013002</name>
</gene>
<evidence type="ECO:0000256" key="1">
    <source>
        <dbReference type="SAM" id="MobiDB-lite"/>
    </source>
</evidence>
<evidence type="ECO:0000313" key="3">
    <source>
        <dbReference type="Proteomes" id="UP001146120"/>
    </source>
</evidence>
<organism evidence="2 3">
    <name type="scientific">Lagenidium giganteum</name>
    <dbReference type="NCBI Taxonomy" id="4803"/>
    <lineage>
        <taxon>Eukaryota</taxon>
        <taxon>Sar</taxon>
        <taxon>Stramenopiles</taxon>
        <taxon>Oomycota</taxon>
        <taxon>Peronosporomycetes</taxon>
        <taxon>Pythiales</taxon>
        <taxon>Pythiaceae</taxon>
    </lineage>
</organism>
<protein>
    <recommendedName>
        <fullName evidence="4">Casein kinase substrate phosphoprotein PP28 domain-containing protein</fullName>
    </recommendedName>
</protein>
<evidence type="ECO:0000313" key="2">
    <source>
        <dbReference type="EMBL" id="DAZ95433.1"/>
    </source>
</evidence>
<evidence type="ECO:0008006" key="4">
    <source>
        <dbReference type="Google" id="ProtNLM"/>
    </source>
</evidence>
<feature type="compositionally biased region" description="Basic residues" evidence="1">
    <location>
        <begin position="176"/>
        <end position="189"/>
    </location>
</feature>
<name>A0AAV2YNS7_9STRA</name>
<sequence>MGKSVTAAADEDIAFETSAFDVVSRWLRPQAADAKNNTEERDEEDVVVRRPVQLYCPAKDGPASRGGGLLAQGKVLAEEEQEMKKKLLRKSGTYRTVAMADAEAEKEKQADELAAEAEEAELVKYKTTTLASTDSKAATDGGADKNTSQPEGPTKKRKASAQEILLEKLREEAARKKAKNQKAKARLQRKKEQQREAQAQAQAPAS</sequence>
<reference evidence="2" key="2">
    <citation type="journal article" date="2023" name="Microbiol Resour">
        <title>Decontamination and Annotation of the Draft Genome Sequence of the Oomycete Lagenidium giganteum ARSEF 373.</title>
        <authorList>
            <person name="Morgan W.R."/>
            <person name="Tartar A."/>
        </authorList>
    </citation>
    <scope>NUCLEOTIDE SEQUENCE</scope>
    <source>
        <strain evidence="2">ARSEF 373</strain>
    </source>
</reference>
<accession>A0AAV2YNS7</accession>
<keyword evidence="3" id="KW-1185">Reference proteome</keyword>
<reference evidence="2" key="1">
    <citation type="submission" date="2022-11" db="EMBL/GenBank/DDBJ databases">
        <authorList>
            <person name="Morgan W.R."/>
            <person name="Tartar A."/>
        </authorList>
    </citation>
    <scope>NUCLEOTIDE SEQUENCE</scope>
    <source>
        <strain evidence="2">ARSEF 373</strain>
    </source>
</reference>